<protein>
    <submittedName>
        <fullName evidence="5">NADH dehydrogenase subunit 9</fullName>
    </submittedName>
</protein>
<keyword evidence="3" id="KW-0520">NAD</keyword>
<proteinExistence type="inferred from homology"/>
<dbReference type="InterPro" id="IPR010218">
    <property type="entry name" value="NADH_DH_suC"/>
</dbReference>
<dbReference type="NCBIfam" id="TIGR01961">
    <property type="entry name" value="NuoC_fam"/>
    <property type="match status" value="1"/>
</dbReference>
<evidence type="ECO:0000259" key="4">
    <source>
        <dbReference type="Pfam" id="PF00329"/>
    </source>
</evidence>
<dbReference type="PROSITE" id="PS00542">
    <property type="entry name" value="COMPLEX1_30K"/>
    <property type="match status" value="1"/>
</dbReference>
<evidence type="ECO:0000256" key="2">
    <source>
        <dbReference type="ARBA" id="ARBA00022448"/>
    </source>
</evidence>
<comment type="similarity">
    <text evidence="1 3">Belongs to the complex I 30 kDa subunit family.</text>
</comment>
<dbReference type="AlphaFoldDB" id="A0A1W5QHD9"/>
<accession>A0A1W5QHD9</accession>
<dbReference type="SUPFAM" id="SSF143243">
    <property type="entry name" value="Nqo5-like"/>
    <property type="match status" value="1"/>
</dbReference>
<dbReference type="InterPro" id="IPR020396">
    <property type="entry name" value="NADH_UbQ_OxRdtase_CS"/>
</dbReference>
<dbReference type="GeneID" id="32888047"/>
<evidence type="ECO:0000256" key="3">
    <source>
        <dbReference type="RuleBase" id="RU003456"/>
    </source>
</evidence>
<dbReference type="PANTHER" id="PTHR10884">
    <property type="entry name" value="NADH DEHYDROGENASE UBIQUINONE IRON-SULFUR PROTEIN 3"/>
    <property type="match status" value="1"/>
</dbReference>
<dbReference type="PANTHER" id="PTHR10884:SF14">
    <property type="entry name" value="NADH DEHYDROGENASE [UBIQUINONE] IRON-SULFUR PROTEIN 3, MITOCHONDRIAL"/>
    <property type="match status" value="1"/>
</dbReference>
<sequence>MAYNNYINDLNYYLLLLTPKFNYLNIKFYFDQNLYYVYSSSIVKFLTILKSHLNIRLDYLLDITAMDLPQRSKRFQIVYNFTSTVLNTRLRIKLWIKETESIYSIANLYNGSMWYEREIFDLFGVSFFNHPDLRRILTDYAFEGHPLRKDFPLSGYYELRYYDVNKKIVYQNIKLIQEFRNFNILSPWDHILEFKAFDLYKSYSNKHKPLHIDTLLPKRYSL</sequence>
<keyword evidence="2 3" id="KW-0813">Transport</keyword>
<keyword evidence="5" id="KW-0496">Mitochondrion</keyword>
<dbReference type="Gene3D" id="3.30.460.80">
    <property type="entry name" value="NADH:ubiquinone oxidoreductase, 30kDa subunit"/>
    <property type="match status" value="1"/>
</dbReference>
<dbReference type="GO" id="GO:0016651">
    <property type="term" value="F:oxidoreductase activity, acting on NAD(P)H"/>
    <property type="evidence" value="ECO:0007669"/>
    <property type="project" value="InterPro"/>
</dbReference>
<feature type="domain" description="NADH:ubiquinone oxidoreductase 30kDa subunit" evidence="4">
    <location>
        <begin position="37"/>
        <end position="156"/>
    </location>
</feature>
<keyword evidence="3" id="KW-1278">Translocase</keyword>
<organism evidence="5">
    <name type="scientific">Eukaryota sp. BB2</name>
    <dbReference type="NCBI Taxonomy" id="1949062"/>
    <lineage>
        <taxon>Eukaryota</taxon>
    </lineage>
</organism>
<dbReference type="EMBL" id="KY379823">
    <property type="protein sequence ID" value="AQL10471.1"/>
    <property type="molecule type" value="Genomic_DNA"/>
</dbReference>
<dbReference type="GO" id="GO:0008137">
    <property type="term" value="F:NADH dehydrogenase (ubiquinone) activity"/>
    <property type="evidence" value="ECO:0007669"/>
    <property type="project" value="InterPro"/>
</dbReference>
<dbReference type="InterPro" id="IPR001268">
    <property type="entry name" value="NADH_UbQ_OxRdtase_30kDa_su"/>
</dbReference>
<evidence type="ECO:0000313" key="5">
    <source>
        <dbReference type="EMBL" id="AQL10471.1"/>
    </source>
</evidence>
<gene>
    <name evidence="5" type="primary">nad9</name>
</gene>
<name>A0A1W5QHD9_9EUKA</name>
<dbReference type="Pfam" id="PF00329">
    <property type="entry name" value="Complex1_30kDa"/>
    <property type="match status" value="1"/>
</dbReference>
<dbReference type="InterPro" id="IPR037232">
    <property type="entry name" value="NADH_quin_OxRdtase_su_C/D-like"/>
</dbReference>
<dbReference type="HAMAP" id="MF_01357">
    <property type="entry name" value="NDH1_NuoC"/>
    <property type="match status" value="1"/>
</dbReference>
<reference evidence="5" key="1">
    <citation type="journal article" date="2017" name="Genome Biol. Evol.">
        <title>Mitochondrial Genome Evolution and a Novel RNA Editing System in Deep-Branching Heteroloboseids.</title>
        <authorList>
            <person name="Yang J."/>
            <person name="Harding T."/>
            <person name="Kamikawa R."/>
            <person name="Simpson A.G.B."/>
            <person name="Roger A.J."/>
        </authorList>
    </citation>
    <scope>NUCLEOTIDE SEQUENCE</scope>
</reference>
<evidence type="ECO:0000256" key="1">
    <source>
        <dbReference type="ARBA" id="ARBA00007569"/>
    </source>
</evidence>
<dbReference type="RefSeq" id="YP_009370745.1">
    <property type="nucleotide sequence ID" value="NC_034794.1"/>
</dbReference>
<geneLocation type="mitochondrion" evidence="5"/>